<feature type="transmembrane region" description="Helical" evidence="9">
    <location>
        <begin position="263"/>
        <end position="281"/>
    </location>
</feature>
<evidence type="ECO:0000259" key="10">
    <source>
        <dbReference type="Pfam" id="PF00361"/>
    </source>
</evidence>
<evidence type="ECO:0000256" key="7">
    <source>
        <dbReference type="ARBA" id="ARBA00031027"/>
    </source>
</evidence>
<evidence type="ECO:0000256" key="3">
    <source>
        <dbReference type="ARBA" id="ARBA00012944"/>
    </source>
</evidence>
<feature type="transmembrane region" description="Helical" evidence="9">
    <location>
        <begin position="415"/>
        <end position="442"/>
    </location>
</feature>
<feature type="transmembrane region" description="Helical" evidence="9">
    <location>
        <begin position="148"/>
        <end position="168"/>
    </location>
</feature>
<feature type="transmembrane region" description="Helical" evidence="9">
    <location>
        <begin position="238"/>
        <end position="256"/>
    </location>
</feature>
<evidence type="ECO:0000256" key="4">
    <source>
        <dbReference type="ARBA" id="ARBA00022692"/>
    </source>
</evidence>
<feature type="transmembrane region" description="Helical" evidence="9">
    <location>
        <begin position="535"/>
        <end position="559"/>
    </location>
</feature>
<name>A0A7D4X930_9HYME</name>
<organism evidence="11">
    <name type="scientific">Trichagalma acutissimae</name>
    <dbReference type="NCBI Taxonomy" id="2746638"/>
    <lineage>
        <taxon>Eukaryota</taxon>
        <taxon>Metazoa</taxon>
        <taxon>Ecdysozoa</taxon>
        <taxon>Arthropoda</taxon>
        <taxon>Hexapoda</taxon>
        <taxon>Insecta</taxon>
        <taxon>Pterygota</taxon>
        <taxon>Neoptera</taxon>
        <taxon>Endopterygota</taxon>
        <taxon>Hymenoptera</taxon>
        <taxon>Apocrita</taxon>
        <taxon>Proctotrupomorpha</taxon>
        <taxon>Cynipoidea</taxon>
        <taxon>Cynipidae</taxon>
        <taxon>Cynipinae</taxon>
        <taxon>Cynipini</taxon>
        <taxon>Trichagalma</taxon>
    </lineage>
</organism>
<feature type="transmembrane region" description="Helical" evidence="9">
    <location>
        <begin position="330"/>
        <end position="349"/>
    </location>
</feature>
<evidence type="ECO:0000256" key="6">
    <source>
        <dbReference type="ARBA" id="ARBA00023136"/>
    </source>
</evidence>
<feature type="transmembrane region" description="Helical" evidence="9">
    <location>
        <begin position="109"/>
        <end position="127"/>
    </location>
</feature>
<feature type="transmembrane region" description="Helical" evidence="9">
    <location>
        <begin position="448"/>
        <end position="467"/>
    </location>
</feature>
<dbReference type="PANTHER" id="PTHR42829">
    <property type="entry name" value="NADH-UBIQUINONE OXIDOREDUCTASE CHAIN 5"/>
    <property type="match status" value="1"/>
</dbReference>
<protein>
    <recommendedName>
        <fullName evidence="3">NADH:ubiquinone reductase (H(+)-translocating)</fullName>
        <ecNumber evidence="3">7.1.1.2</ecNumber>
    </recommendedName>
    <alternativeName>
        <fullName evidence="7">NADH dehydrogenase subunit 5</fullName>
    </alternativeName>
</protein>
<comment type="subcellular location">
    <subcellularLocation>
        <location evidence="2">Membrane</location>
        <topology evidence="2">Multi-pass membrane protein</topology>
    </subcellularLocation>
</comment>
<dbReference type="Pfam" id="PF00361">
    <property type="entry name" value="Proton_antipo_M"/>
    <property type="match status" value="1"/>
</dbReference>
<comment type="function">
    <text evidence="1">Core subunit of the mitochondrial membrane respiratory chain NADH dehydrogenase (Complex I) that is believed to belong to the minimal assembly required for catalysis. Complex I functions in the transfer of electrons from NADH to the respiratory chain. The immediate electron acceptor for the enzyme is believed to be ubiquinone.</text>
</comment>
<dbReference type="InterPro" id="IPR003945">
    <property type="entry name" value="NU5C-like"/>
</dbReference>
<dbReference type="InterPro" id="IPR001750">
    <property type="entry name" value="ND/Mrp_TM"/>
</dbReference>
<evidence type="ECO:0000256" key="2">
    <source>
        <dbReference type="ARBA" id="ARBA00004141"/>
    </source>
</evidence>
<geneLocation type="mitochondrion" evidence="11"/>
<reference evidence="11" key="1">
    <citation type="journal article" date="2020" name="Mitochondrial DNA Part B Resour">
        <title>Mitochondrial genome of Trichagalma acutissimae (Hymenoptera: Cynipoidea: Cynipidae) and phylogenetic analysis.</title>
        <authorList>
            <person name="Xue S."/>
            <person name="Zhang Y."/>
            <person name="Gao S."/>
            <person name="Lu S."/>
            <person name="Wang J."/>
            <person name="Zhang K."/>
        </authorList>
    </citation>
    <scope>NUCLEOTIDE SEQUENCE</scope>
</reference>
<keyword evidence="6 9" id="KW-0472">Membrane</keyword>
<feature type="transmembrane region" description="Helical" evidence="9">
    <location>
        <begin position="47"/>
        <end position="73"/>
    </location>
</feature>
<keyword evidence="4 9" id="KW-0812">Transmembrane</keyword>
<accession>A0A7D4X930</accession>
<feature type="domain" description="NADH:quinone oxidoreductase/Mrp antiporter transmembrane" evidence="10">
    <location>
        <begin position="103"/>
        <end position="372"/>
    </location>
</feature>
<keyword evidence="11" id="KW-0496">Mitochondrion</keyword>
<dbReference type="GO" id="GO:0015990">
    <property type="term" value="P:electron transport coupled proton transport"/>
    <property type="evidence" value="ECO:0007669"/>
    <property type="project" value="TreeGrafter"/>
</dbReference>
<feature type="transmembrane region" description="Helical" evidence="9">
    <location>
        <begin position="208"/>
        <end position="226"/>
    </location>
</feature>
<feature type="transmembrane region" description="Helical" evidence="9">
    <location>
        <begin position="369"/>
        <end position="394"/>
    </location>
</feature>
<evidence type="ECO:0000256" key="9">
    <source>
        <dbReference type="SAM" id="Phobius"/>
    </source>
</evidence>
<feature type="transmembrane region" description="Helical" evidence="9">
    <location>
        <begin position="7"/>
        <end position="27"/>
    </location>
</feature>
<proteinExistence type="predicted"/>
<dbReference type="GO" id="GO:0042773">
    <property type="term" value="P:ATP synthesis coupled electron transport"/>
    <property type="evidence" value="ECO:0007669"/>
    <property type="project" value="InterPro"/>
</dbReference>
<evidence type="ECO:0000256" key="1">
    <source>
        <dbReference type="ARBA" id="ARBA00003257"/>
    </source>
</evidence>
<comment type="catalytic activity">
    <reaction evidence="8">
        <text>a ubiquinone + NADH + 5 H(+)(in) = a ubiquinol + NAD(+) + 4 H(+)(out)</text>
        <dbReference type="Rhea" id="RHEA:29091"/>
        <dbReference type="Rhea" id="RHEA-COMP:9565"/>
        <dbReference type="Rhea" id="RHEA-COMP:9566"/>
        <dbReference type="ChEBI" id="CHEBI:15378"/>
        <dbReference type="ChEBI" id="CHEBI:16389"/>
        <dbReference type="ChEBI" id="CHEBI:17976"/>
        <dbReference type="ChEBI" id="CHEBI:57540"/>
        <dbReference type="ChEBI" id="CHEBI:57945"/>
        <dbReference type="EC" id="7.1.1.2"/>
    </reaction>
</comment>
<evidence type="ECO:0000256" key="8">
    <source>
        <dbReference type="ARBA" id="ARBA00049551"/>
    </source>
</evidence>
<evidence type="ECO:0000256" key="5">
    <source>
        <dbReference type="ARBA" id="ARBA00022989"/>
    </source>
</evidence>
<feature type="transmembrane region" description="Helical" evidence="9">
    <location>
        <begin position="287"/>
        <end position="309"/>
    </location>
</feature>
<feature type="transmembrane region" description="Helical" evidence="9">
    <location>
        <begin position="474"/>
        <end position="494"/>
    </location>
</feature>
<gene>
    <name evidence="11" type="primary">ND5</name>
</gene>
<feature type="transmembrane region" description="Helical" evidence="9">
    <location>
        <begin position="85"/>
        <end position="103"/>
    </location>
</feature>
<feature type="transmembrane region" description="Helical" evidence="9">
    <location>
        <begin position="174"/>
        <end position="196"/>
    </location>
</feature>
<sequence>MIFNMYMYILIVLSLNLMMLSFIFILLKEMIFIEWMIISLNSCNISFIIFIDWIMLMFISVVMFISSMVMLYSKEYMMMDLKKKYFIMILFMFVVSMILMIISPNIISIIMGWDGLGLISYCLIIYYQNMYSYNSGMLTLLTNRIGDVMLLMMIFMMMSLGSWNLLFFNFYNKLFIVMFLIMLMTKSAQIPFSMWLPAAMAAPTPVSSLVHSSTLVTAGIYLLIRFNKIFLLNNMNFIIMYIGLMTMLIASFNAMMEFDFKKIIAFSTLSQLGLMMLMLSLGLTNYVFFHLISHAMFKSLLFLCSGVMIHFMDSIQDIRFMGNLINDVPLVIMYFNFSSLSLCGFPFLSGFYSKDLLYEMSLNLNLNLFIYYLMYLCIMLTMMYSIRLMYYLIFNMNMFKSLSMKYDSFVMNLSMLMLFLMSIFFGSMINWMLFSSLLMSIINFNIKFNLYLMMLLSMNIMIIMNIININYKMFFYKMINIFSMFFYLLKISLYNNLNLFKFSNLFMKLNDLSWNEYYGKMMLTLMLENMNKMFMMLYFNKFMTMIMMFIYIYLIYYILI</sequence>
<dbReference type="GO" id="GO:0003954">
    <property type="term" value="F:NADH dehydrogenase activity"/>
    <property type="evidence" value="ECO:0007669"/>
    <property type="project" value="TreeGrafter"/>
</dbReference>
<dbReference type="PANTHER" id="PTHR42829:SF2">
    <property type="entry name" value="NADH-UBIQUINONE OXIDOREDUCTASE CHAIN 5"/>
    <property type="match status" value="1"/>
</dbReference>
<dbReference type="EC" id="7.1.1.2" evidence="3"/>
<dbReference type="GO" id="GO:0008137">
    <property type="term" value="F:NADH dehydrogenase (ubiquinone) activity"/>
    <property type="evidence" value="ECO:0007669"/>
    <property type="project" value="UniProtKB-EC"/>
</dbReference>
<keyword evidence="5 9" id="KW-1133">Transmembrane helix</keyword>
<dbReference type="GO" id="GO:0016020">
    <property type="term" value="C:membrane"/>
    <property type="evidence" value="ECO:0007669"/>
    <property type="project" value="UniProtKB-SubCell"/>
</dbReference>
<evidence type="ECO:0000313" key="11">
    <source>
        <dbReference type="EMBL" id="QKW88327.1"/>
    </source>
</evidence>
<dbReference type="EMBL" id="MN928529">
    <property type="protein sequence ID" value="QKW88327.1"/>
    <property type="molecule type" value="Genomic_DNA"/>
</dbReference>
<dbReference type="PRINTS" id="PR01434">
    <property type="entry name" value="NADHDHGNASE5"/>
</dbReference>
<dbReference type="AlphaFoldDB" id="A0A7D4X930"/>